<proteinExistence type="predicted"/>
<name>A0A4R6UHL7_9ACTN</name>
<dbReference type="InterPro" id="IPR000683">
    <property type="entry name" value="Gfo/Idh/MocA-like_OxRdtase_N"/>
</dbReference>
<evidence type="ECO:0000259" key="2">
    <source>
        <dbReference type="Pfam" id="PF22725"/>
    </source>
</evidence>
<comment type="caution">
    <text evidence="3">The sequence shown here is derived from an EMBL/GenBank/DDBJ whole genome shotgun (WGS) entry which is preliminary data.</text>
</comment>
<dbReference type="InterPro" id="IPR055170">
    <property type="entry name" value="GFO_IDH_MocA-like_dom"/>
</dbReference>
<feature type="domain" description="GFO/IDH/MocA-like oxidoreductase" evidence="2">
    <location>
        <begin position="144"/>
        <end position="244"/>
    </location>
</feature>
<dbReference type="SUPFAM" id="SSF55347">
    <property type="entry name" value="Glyceraldehyde-3-phosphate dehydrogenase-like, C-terminal domain"/>
    <property type="match status" value="1"/>
</dbReference>
<dbReference type="EMBL" id="SNYN01000025">
    <property type="protein sequence ID" value="TDQ46338.1"/>
    <property type="molecule type" value="Genomic_DNA"/>
</dbReference>
<dbReference type="AlphaFoldDB" id="A0A4R6UHL7"/>
<dbReference type="Gene3D" id="3.40.50.720">
    <property type="entry name" value="NAD(P)-binding Rossmann-like Domain"/>
    <property type="match status" value="1"/>
</dbReference>
<dbReference type="PANTHER" id="PTHR43249">
    <property type="entry name" value="UDP-N-ACETYL-2-AMINO-2-DEOXY-D-GLUCURONATE OXIDASE"/>
    <property type="match status" value="1"/>
</dbReference>
<dbReference type="InterPro" id="IPR052515">
    <property type="entry name" value="Gfo/Idh/MocA_Oxidoreductase"/>
</dbReference>
<evidence type="ECO:0000259" key="1">
    <source>
        <dbReference type="Pfam" id="PF01408"/>
    </source>
</evidence>
<dbReference type="RefSeq" id="WP_133743165.1">
    <property type="nucleotide sequence ID" value="NZ_SNYN01000025.1"/>
</dbReference>
<keyword evidence="4" id="KW-1185">Reference proteome</keyword>
<gene>
    <name evidence="3" type="ORF">EV190_12525</name>
</gene>
<dbReference type="Pfam" id="PF01408">
    <property type="entry name" value="GFO_IDH_MocA"/>
    <property type="match status" value="1"/>
</dbReference>
<dbReference type="SUPFAM" id="SSF51735">
    <property type="entry name" value="NAD(P)-binding Rossmann-fold domains"/>
    <property type="match status" value="1"/>
</dbReference>
<feature type="domain" description="Gfo/Idh/MocA-like oxidoreductase N-terminal" evidence="1">
    <location>
        <begin position="7"/>
        <end position="123"/>
    </location>
</feature>
<reference evidence="3 4" key="1">
    <citation type="submission" date="2019-03" db="EMBL/GenBank/DDBJ databases">
        <title>Genomic Encyclopedia of Type Strains, Phase IV (KMG-IV): sequencing the most valuable type-strain genomes for metagenomic binning, comparative biology and taxonomic classification.</title>
        <authorList>
            <person name="Goeker M."/>
        </authorList>
    </citation>
    <scope>NUCLEOTIDE SEQUENCE [LARGE SCALE GENOMIC DNA]</scope>
    <source>
        <strain evidence="3 4">DSM 46770</strain>
    </source>
</reference>
<evidence type="ECO:0000313" key="4">
    <source>
        <dbReference type="Proteomes" id="UP000295281"/>
    </source>
</evidence>
<dbReference type="GO" id="GO:0000166">
    <property type="term" value="F:nucleotide binding"/>
    <property type="evidence" value="ECO:0007669"/>
    <property type="project" value="InterPro"/>
</dbReference>
<sequence length="324" mass="33700">MESECAVGIIGAGGVAARHAGVLAGFGDVRVAAVADTDPLRAGALAGRLGARAYPDHLAMLSGEALDAVYICVPPFAHGAPEKAALEAGLPFFVEKPLALDLALAEDIAAGVRERGLLTAVGHQWRYLSGIERARELLEGRGVRMVLGYWLDKVPPVGWWARLDGSGGQIVEQAAHVIDTARLLAGEVVEVWALESAAKAAGVPDADVAAATTAALRFADGAVGSLAATCLLAWKHRAGLEVYAQGMVLEVSEERLDVYTGADPEHVADTGDARTRVDRAFVDAVRGVGSDVRTDYAEALRTHRVACAIAESAATGGPVEVRAE</sequence>
<accession>A0A4R6UHL7</accession>
<dbReference type="Proteomes" id="UP000295281">
    <property type="component" value="Unassembled WGS sequence"/>
</dbReference>
<protein>
    <submittedName>
        <fullName evidence="3">Putative dehydrogenase</fullName>
    </submittedName>
</protein>
<organism evidence="3 4">
    <name type="scientific">Actinorugispora endophytica</name>
    <dbReference type="NCBI Taxonomy" id="1605990"/>
    <lineage>
        <taxon>Bacteria</taxon>
        <taxon>Bacillati</taxon>
        <taxon>Actinomycetota</taxon>
        <taxon>Actinomycetes</taxon>
        <taxon>Streptosporangiales</taxon>
        <taxon>Nocardiopsidaceae</taxon>
        <taxon>Actinorugispora</taxon>
    </lineage>
</organism>
<dbReference type="Gene3D" id="3.30.360.10">
    <property type="entry name" value="Dihydrodipicolinate Reductase, domain 2"/>
    <property type="match status" value="1"/>
</dbReference>
<dbReference type="PANTHER" id="PTHR43249:SF1">
    <property type="entry name" value="D-GLUCOSIDE 3-DEHYDROGENASE"/>
    <property type="match status" value="1"/>
</dbReference>
<dbReference type="Pfam" id="PF22725">
    <property type="entry name" value="GFO_IDH_MocA_C3"/>
    <property type="match status" value="1"/>
</dbReference>
<dbReference type="OrthoDB" id="256869at2"/>
<dbReference type="InterPro" id="IPR036291">
    <property type="entry name" value="NAD(P)-bd_dom_sf"/>
</dbReference>
<evidence type="ECO:0000313" key="3">
    <source>
        <dbReference type="EMBL" id="TDQ46338.1"/>
    </source>
</evidence>